<evidence type="ECO:0000256" key="6">
    <source>
        <dbReference type="ARBA" id="ARBA00023136"/>
    </source>
</evidence>
<dbReference type="InterPro" id="IPR010920">
    <property type="entry name" value="LSM_dom_sf"/>
</dbReference>
<feature type="transmembrane region" description="Helical" evidence="7">
    <location>
        <begin position="167"/>
        <end position="186"/>
    </location>
</feature>
<evidence type="ECO:0008006" key="11">
    <source>
        <dbReference type="Google" id="ProtNLM"/>
    </source>
</evidence>
<dbReference type="InterPro" id="IPR023408">
    <property type="entry name" value="MscS_beta-dom_sf"/>
</dbReference>
<evidence type="ECO:0000256" key="7">
    <source>
        <dbReference type="SAM" id="Phobius"/>
    </source>
</evidence>
<feature type="transmembrane region" description="Helical" evidence="7">
    <location>
        <begin position="69"/>
        <end position="89"/>
    </location>
</feature>
<name>A0A381WK06_9ZZZZ</name>
<dbReference type="Pfam" id="PF00924">
    <property type="entry name" value="MS_channel_2nd"/>
    <property type="match status" value="1"/>
</dbReference>
<dbReference type="InterPro" id="IPR011014">
    <property type="entry name" value="MscS_channel_TM-2"/>
</dbReference>
<dbReference type="Gene3D" id="3.30.70.100">
    <property type="match status" value="1"/>
</dbReference>
<dbReference type="GO" id="GO:0008381">
    <property type="term" value="F:mechanosensitive monoatomic ion channel activity"/>
    <property type="evidence" value="ECO:0007669"/>
    <property type="project" value="InterPro"/>
</dbReference>
<evidence type="ECO:0000256" key="2">
    <source>
        <dbReference type="ARBA" id="ARBA00008017"/>
    </source>
</evidence>
<dbReference type="PANTHER" id="PTHR30221">
    <property type="entry name" value="SMALL-CONDUCTANCE MECHANOSENSITIVE CHANNEL"/>
    <property type="match status" value="1"/>
</dbReference>
<evidence type="ECO:0000259" key="9">
    <source>
        <dbReference type="Pfam" id="PF21088"/>
    </source>
</evidence>
<dbReference type="InterPro" id="IPR045275">
    <property type="entry name" value="MscS_archaea/bacteria_type"/>
</dbReference>
<dbReference type="SUPFAM" id="SSF82861">
    <property type="entry name" value="Mechanosensitive channel protein MscS (YggB), transmembrane region"/>
    <property type="match status" value="1"/>
</dbReference>
<keyword evidence="3" id="KW-1003">Cell membrane</keyword>
<feature type="domain" description="Mechanosensitive ion channel transmembrane helices 2/3" evidence="9">
    <location>
        <begin position="152"/>
        <end position="187"/>
    </location>
</feature>
<dbReference type="SUPFAM" id="SSF50182">
    <property type="entry name" value="Sm-like ribonucleoproteins"/>
    <property type="match status" value="1"/>
</dbReference>
<evidence type="ECO:0000313" key="10">
    <source>
        <dbReference type="EMBL" id="SVA52782.1"/>
    </source>
</evidence>
<feature type="transmembrane region" description="Helical" evidence="7">
    <location>
        <begin position="143"/>
        <end position="161"/>
    </location>
</feature>
<dbReference type="GO" id="GO:0005886">
    <property type="term" value="C:plasma membrane"/>
    <property type="evidence" value="ECO:0007669"/>
    <property type="project" value="UniProtKB-SubCell"/>
</dbReference>
<dbReference type="Gene3D" id="2.30.30.60">
    <property type="match status" value="1"/>
</dbReference>
<keyword evidence="6 7" id="KW-0472">Membrane</keyword>
<keyword evidence="4 7" id="KW-0812">Transmembrane</keyword>
<dbReference type="EMBL" id="UINC01012034">
    <property type="protein sequence ID" value="SVA52782.1"/>
    <property type="molecule type" value="Genomic_DNA"/>
</dbReference>
<evidence type="ECO:0000256" key="3">
    <source>
        <dbReference type="ARBA" id="ARBA00022475"/>
    </source>
</evidence>
<dbReference type="SUPFAM" id="SSF82689">
    <property type="entry name" value="Mechanosensitive channel protein MscS (YggB), C-terminal domain"/>
    <property type="match status" value="1"/>
</dbReference>
<evidence type="ECO:0000256" key="4">
    <source>
        <dbReference type="ARBA" id="ARBA00022692"/>
    </source>
</evidence>
<evidence type="ECO:0000259" key="8">
    <source>
        <dbReference type="Pfam" id="PF00924"/>
    </source>
</evidence>
<organism evidence="10">
    <name type="scientific">marine metagenome</name>
    <dbReference type="NCBI Taxonomy" id="408172"/>
    <lineage>
        <taxon>unclassified sequences</taxon>
        <taxon>metagenomes</taxon>
        <taxon>ecological metagenomes</taxon>
    </lineage>
</organism>
<dbReference type="Gene3D" id="1.10.287.1260">
    <property type="match status" value="1"/>
</dbReference>
<dbReference type="AlphaFoldDB" id="A0A381WK06"/>
<dbReference type="InterPro" id="IPR049142">
    <property type="entry name" value="MS_channel_1st"/>
</dbReference>
<feature type="transmembrane region" description="Helical" evidence="7">
    <location>
        <begin position="20"/>
        <end position="39"/>
    </location>
</feature>
<evidence type="ECO:0000256" key="1">
    <source>
        <dbReference type="ARBA" id="ARBA00004651"/>
    </source>
</evidence>
<reference evidence="10" key="1">
    <citation type="submission" date="2018-05" db="EMBL/GenBank/DDBJ databases">
        <authorList>
            <person name="Lanie J.A."/>
            <person name="Ng W.-L."/>
            <person name="Kazmierczak K.M."/>
            <person name="Andrzejewski T.M."/>
            <person name="Davidsen T.M."/>
            <person name="Wayne K.J."/>
            <person name="Tettelin H."/>
            <person name="Glass J.I."/>
            <person name="Rusch D."/>
            <person name="Podicherti R."/>
            <person name="Tsui H.-C.T."/>
            <person name="Winkler M.E."/>
        </authorList>
    </citation>
    <scope>NUCLEOTIDE SEQUENCE</scope>
</reference>
<protein>
    <recommendedName>
        <fullName evidence="11">Mechanosensitive ion channel family protein</fullName>
    </recommendedName>
</protein>
<comment type="similarity">
    <text evidence="2">Belongs to the MscS (TC 1.A.23) family.</text>
</comment>
<sequence length="357" mass="38976">MVSTMQLYVLISVLGANDWINFVESLIILAAGLITAFILRKLLIPGLLRLTRVNQNGLKSRLLNSIKSPLTLGILVFAGYLAIVIPLGLSPGQQNSINHTAGLLGLILGVISVASLTSTVFNWYMEIIAPRTSSTLDEQLMPLIRRIVVGAIYALGGLLILDQFNINISPLIAGLGLGGLAVALAIQPTLANLFAGTYVLTEGVIKPGDYIELEGGAAGYVIDVGWRSTRIKTWTNNLVVIPNSRFAETIITNYAEPHPGINVLLMCGVSYETNLEQLEGICQEVMDTLIKDSPYANEKYGAYFGLESFDDSNISFWLFVQANDRLASFSLKTSLMQQLHKRLNYEGIVINYPVRTL</sequence>
<comment type="subcellular location">
    <subcellularLocation>
        <location evidence="1">Cell membrane</location>
        <topology evidence="1">Multi-pass membrane protein</topology>
    </subcellularLocation>
</comment>
<dbReference type="Pfam" id="PF21088">
    <property type="entry name" value="MS_channel_1st"/>
    <property type="match status" value="1"/>
</dbReference>
<dbReference type="PANTHER" id="PTHR30221:SF1">
    <property type="entry name" value="SMALL-CONDUCTANCE MECHANOSENSITIVE CHANNEL"/>
    <property type="match status" value="1"/>
</dbReference>
<dbReference type="InterPro" id="IPR006685">
    <property type="entry name" value="MscS_channel_2nd"/>
</dbReference>
<accession>A0A381WK06</accession>
<evidence type="ECO:0000256" key="5">
    <source>
        <dbReference type="ARBA" id="ARBA00022989"/>
    </source>
</evidence>
<keyword evidence="5 7" id="KW-1133">Transmembrane helix</keyword>
<feature type="domain" description="Mechanosensitive ion channel MscS" evidence="8">
    <location>
        <begin position="190"/>
        <end position="255"/>
    </location>
</feature>
<gene>
    <name evidence="10" type="ORF">METZ01_LOCUS105636</name>
</gene>
<feature type="transmembrane region" description="Helical" evidence="7">
    <location>
        <begin position="101"/>
        <end position="123"/>
    </location>
</feature>
<proteinExistence type="inferred from homology"/>
<dbReference type="InterPro" id="IPR011066">
    <property type="entry name" value="MscS_channel_C_sf"/>
</dbReference>
<feature type="non-terminal residue" evidence="10">
    <location>
        <position position="357"/>
    </location>
</feature>